<sequence length="176" mass="20387">MEITSEGVARKLWDHVFKDVGLPRKVISDRGPQFVSNFMKHLCQIVGIERNPSTAYHPQTDGQTERVNQELEQYLRVYVNYRQTDWATWMTMAEFAYNNRIHAATGYSPFFLNNGRHPYTGKEPKPTRSPSVDEFLETIKQAREAAEISLVKAAESMKRFYDAHRTEAPEYQPGDL</sequence>
<gene>
    <name evidence="3" type="ORF">H0H81_009376</name>
</gene>
<dbReference type="Gene3D" id="3.30.420.10">
    <property type="entry name" value="Ribonuclease H-like superfamily/Ribonuclease H"/>
    <property type="match status" value="1"/>
</dbReference>
<keyword evidence="4" id="KW-1185">Reference proteome</keyword>
<evidence type="ECO:0000256" key="1">
    <source>
        <dbReference type="ARBA" id="ARBA00022884"/>
    </source>
</evidence>
<name>A0A9P7KD14_9AGAR</name>
<keyword evidence="1" id="KW-0694">RNA-binding</keyword>
<reference evidence="3" key="1">
    <citation type="submission" date="2021-02" db="EMBL/GenBank/DDBJ databases">
        <authorList>
            <person name="Nieuwenhuis M."/>
            <person name="Van De Peppel L.J.J."/>
        </authorList>
    </citation>
    <scope>NUCLEOTIDE SEQUENCE</scope>
    <source>
        <strain evidence="3">D49</strain>
    </source>
</reference>
<dbReference type="GO" id="GO:0003723">
    <property type="term" value="F:RNA binding"/>
    <property type="evidence" value="ECO:0007669"/>
    <property type="project" value="UniProtKB-KW"/>
</dbReference>
<dbReference type="PROSITE" id="PS50994">
    <property type="entry name" value="INTEGRASE"/>
    <property type="match status" value="1"/>
</dbReference>
<protein>
    <recommendedName>
        <fullName evidence="2">Integrase catalytic domain-containing protein</fullName>
    </recommendedName>
</protein>
<evidence type="ECO:0000259" key="2">
    <source>
        <dbReference type="PROSITE" id="PS50994"/>
    </source>
</evidence>
<dbReference type="InterPro" id="IPR036397">
    <property type="entry name" value="RNaseH_sf"/>
</dbReference>
<comment type="caution">
    <text evidence="3">The sequence shown here is derived from an EMBL/GenBank/DDBJ whole genome shotgun (WGS) entry which is preliminary data.</text>
</comment>
<dbReference type="EMBL" id="JABCKI010002735">
    <property type="protein sequence ID" value="KAG5644759.1"/>
    <property type="molecule type" value="Genomic_DNA"/>
</dbReference>
<dbReference type="GO" id="GO:0005634">
    <property type="term" value="C:nucleus"/>
    <property type="evidence" value="ECO:0007669"/>
    <property type="project" value="UniProtKB-ARBA"/>
</dbReference>
<dbReference type="InterPro" id="IPR001584">
    <property type="entry name" value="Integrase_cat-core"/>
</dbReference>
<dbReference type="OrthoDB" id="2273864at2759"/>
<dbReference type="PANTHER" id="PTHR37984:SF15">
    <property type="entry name" value="INTEGRASE CATALYTIC DOMAIN-CONTAINING PROTEIN"/>
    <property type="match status" value="1"/>
</dbReference>
<dbReference type="GO" id="GO:0015074">
    <property type="term" value="P:DNA integration"/>
    <property type="evidence" value="ECO:0007669"/>
    <property type="project" value="InterPro"/>
</dbReference>
<evidence type="ECO:0000313" key="4">
    <source>
        <dbReference type="Proteomes" id="UP000717328"/>
    </source>
</evidence>
<reference evidence="3" key="2">
    <citation type="submission" date="2021-10" db="EMBL/GenBank/DDBJ databases">
        <title>Phylogenomics reveals ancestral predisposition of the termite-cultivated fungus Termitomyces towards a domesticated lifestyle.</title>
        <authorList>
            <person name="Auxier B."/>
            <person name="Grum-Grzhimaylo A."/>
            <person name="Cardenas M.E."/>
            <person name="Lodge J.D."/>
            <person name="Laessoe T."/>
            <person name="Pedersen O."/>
            <person name="Smith M.E."/>
            <person name="Kuyper T.W."/>
            <person name="Franco-Molano E.A."/>
            <person name="Baroni T.J."/>
            <person name="Aanen D.K."/>
        </authorList>
    </citation>
    <scope>NUCLEOTIDE SEQUENCE</scope>
    <source>
        <strain evidence="3">D49</strain>
    </source>
</reference>
<dbReference type="AlphaFoldDB" id="A0A9P7KD14"/>
<dbReference type="InterPro" id="IPR012337">
    <property type="entry name" value="RNaseH-like_sf"/>
</dbReference>
<organism evidence="3 4">
    <name type="scientific">Sphagnurus paluster</name>
    <dbReference type="NCBI Taxonomy" id="117069"/>
    <lineage>
        <taxon>Eukaryota</taxon>
        <taxon>Fungi</taxon>
        <taxon>Dikarya</taxon>
        <taxon>Basidiomycota</taxon>
        <taxon>Agaricomycotina</taxon>
        <taxon>Agaricomycetes</taxon>
        <taxon>Agaricomycetidae</taxon>
        <taxon>Agaricales</taxon>
        <taxon>Tricholomatineae</taxon>
        <taxon>Lyophyllaceae</taxon>
        <taxon>Sphagnurus</taxon>
    </lineage>
</organism>
<dbReference type="PANTHER" id="PTHR37984">
    <property type="entry name" value="PROTEIN CBG26694"/>
    <property type="match status" value="1"/>
</dbReference>
<dbReference type="InterPro" id="IPR050951">
    <property type="entry name" value="Retrovirus_Pol_polyprotein"/>
</dbReference>
<feature type="domain" description="Integrase catalytic" evidence="2">
    <location>
        <begin position="1"/>
        <end position="117"/>
    </location>
</feature>
<feature type="non-terminal residue" evidence="3">
    <location>
        <position position="176"/>
    </location>
</feature>
<evidence type="ECO:0000313" key="3">
    <source>
        <dbReference type="EMBL" id="KAG5644759.1"/>
    </source>
</evidence>
<dbReference type="Proteomes" id="UP000717328">
    <property type="component" value="Unassembled WGS sequence"/>
</dbReference>
<accession>A0A9P7KD14</accession>
<proteinExistence type="predicted"/>
<dbReference type="SUPFAM" id="SSF53098">
    <property type="entry name" value="Ribonuclease H-like"/>
    <property type="match status" value="1"/>
</dbReference>